<organism evidence="1">
    <name type="scientific">bioreactor metagenome</name>
    <dbReference type="NCBI Taxonomy" id="1076179"/>
    <lineage>
        <taxon>unclassified sequences</taxon>
        <taxon>metagenomes</taxon>
        <taxon>ecological metagenomes</taxon>
    </lineage>
</organism>
<proteinExistence type="predicted"/>
<sequence length="200" mass="24137">MKLTKLLYQDNNAEGFLNELNSWQTKLFFPKKMQAMMKIDAYLMQGEVEKSKELFGELDKYRIRPGDEFYVRQKEVAFYVDLKDAKNSEKAYNRMREIYDSFKDKTSYESVMKESEFIYEININKNYHYLEEMLERAKKAQAEFSQGIYLYRAAKCYYFKGDMRLCKETLQRAQTRLKGTFYEAFIHDILDKDIKLIEEK</sequence>
<dbReference type="EMBL" id="VSSQ01025753">
    <property type="protein sequence ID" value="MPM74101.1"/>
    <property type="molecule type" value="Genomic_DNA"/>
</dbReference>
<reference evidence="1" key="1">
    <citation type="submission" date="2019-08" db="EMBL/GenBank/DDBJ databases">
        <authorList>
            <person name="Kucharzyk K."/>
            <person name="Murdoch R.W."/>
            <person name="Higgins S."/>
            <person name="Loffler F."/>
        </authorList>
    </citation>
    <scope>NUCLEOTIDE SEQUENCE</scope>
</reference>
<evidence type="ECO:0000313" key="1">
    <source>
        <dbReference type="EMBL" id="MPM74101.1"/>
    </source>
</evidence>
<protein>
    <submittedName>
        <fullName evidence="1">Uncharacterized protein</fullName>
    </submittedName>
</protein>
<gene>
    <name evidence="1" type="ORF">SDC9_121086</name>
</gene>
<dbReference type="AlphaFoldDB" id="A0A645CAZ6"/>
<comment type="caution">
    <text evidence="1">The sequence shown here is derived from an EMBL/GenBank/DDBJ whole genome shotgun (WGS) entry which is preliminary data.</text>
</comment>
<accession>A0A645CAZ6</accession>
<name>A0A645CAZ6_9ZZZZ</name>